<dbReference type="InterPro" id="IPR027417">
    <property type="entry name" value="P-loop_NTPase"/>
</dbReference>
<dbReference type="PRINTS" id="PR00364">
    <property type="entry name" value="DISEASERSIST"/>
</dbReference>
<proteinExistence type="predicted"/>
<evidence type="ECO:0000313" key="3">
    <source>
        <dbReference type="Proteomes" id="UP001500416"/>
    </source>
</evidence>
<dbReference type="InterPro" id="IPR002182">
    <property type="entry name" value="NB-ARC"/>
</dbReference>
<dbReference type="Gene3D" id="3.40.50.300">
    <property type="entry name" value="P-loop containing nucleotide triphosphate hydrolases"/>
    <property type="match status" value="1"/>
</dbReference>
<feature type="domain" description="NB-ARC" evidence="1">
    <location>
        <begin position="94"/>
        <end position="201"/>
    </location>
</feature>
<dbReference type="InterPro" id="IPR011990">
    <property type="entry name" value="TPR-like_helical_dom_sf"/>
</dbReference>
<evidence type="ECO:0000313" key="2">
    <source>
        <dbReference type="EMBL" id="GAA0251193.1"/>
    </source>
</evidence>
<organism evidence="2 3">
    <name type="scientific">Saccharothrix mutabilis subsp. mutabilis</name>
    <dbReference type="NCBI Taxonomy" id="66855"/>
    <lineage>
        <taxon>Bacteria</taxon>
        <taxon>Bacillati</taxon>
        <taxon>Actinomycetota</taxon>
        <taxon>Actinomycetes</taxon>
        <taxon>Pseudonocardiales</taxon>
        <taxon>Pseudonocardiaceae</taxon>
        <taxon>Saccharothrix</taxon>
    </lineage>
</organism>
<name>A0ABN0UHX6_9PSEU</name>
<keyword evidence="3" id="KW-1185">Reference proteome</keyword>
<dbReference type="Pfam" id="PF13424">
    <property type="entry name" value="TPR_12"/>
    <property type="match status" value="3"/>
</dbReference>
<dbReference type="InterPro" id="IPR019734">
    <property type="entry name" value="TPR_rpt"/>
</dbReference>
<reference evidence="2 3" key="1">
    <citation type="journal article" date="2019" name="Int. J. Syst. Evol. Microbiol.">
        <title>The Global Catalogue of Microorganisms (GCM) 10K type strain sequencing project: providing services to taxonomists for standard genome sequencing and annotation.</title>
        <authorList>
            <consortium name="The Broad Institute Genomics Platform"/>
            <consortium name="The Broad Institute Genome Sequencing Center for Infectious Disease"/>
            <person name="Wu L."/>
            <person name="Ma J."/>
        </authorList>
    </citation>
    <scope>NUCLEOTIDE SEQUENCE [LARGE SCALE GENOMIC DNA]</scope>
    <source>
        <strain evidence="2 3">JCM 3380</strain>
    </source>
</reference>
<dbReference type="PANTHER" id="PTHR46082">
    <property type="entry name" value="ATP/GTP-BINDING PROTEIN-RELATED"/>
    <property type="match status" value="1"/>
</dbReference>
<dbReference type="Proteomes" id="UP001500416">
    <property type="component" value="Unassembled WGS sequence"/>
</dbReference>
<protein>
    <submittedName>
        <fullName evidence="2">FxSxx-COOH system tetratricopeptide repeat protein</fullName>
    </submittedName>
</protein>
<gene>
    <name evidence="2" type="primary">fxsT_3</name>
    <name evidence="2" type="ORF">GCM10010492_59370</name>
</gene>
<dbReference type="InterPro" id="IPR053137">
    <property type="entry name" value="NLR-like"/>
</dbReference>
<dbReference type="Pfam" id="PF00931">
    <property type="entry name" value="NB-ARC"/>
    <property type="match status" value="1"/>
</dbReference>
<dbReference type="SMART" id="SM00028">
    <property type="entry name" value="TPR"/>
    <property type="match status" value="7"/>
</dbReference>
<dbReference type="SUPFAM" id="SSF48452">
    <property type="entry name" value="TPR-like"/>
    <property type="match status" value="3"/>
</dbReference>
<dbReference type="Gene3D" id="1.25.40.10">
    <property type="entry name" value="Tetratricopeptide repeat domain"/>
    <property type="match status" value="3"/>
</dbReference>
<dbReference type="PANTHER" id="PTHR46082:SF6">
    <property type="entry name" value="AAA+ ATPASE DOMAIN-CONTAINING PROTEIN-RELATED"/>
    <property type="match status" value="1"/>
</dbReference>
<dbReference type="Pfam" id="PF13374">
    <property type="entry name" value="TPR_10"/>
    <property type="match status" value="3"/>
</dbReference>
<sequence length="832" mass="88442">MAAKGSGCALVGSEDDGGPGLVRQDVAAGDGSVVNQVGRDLTVLPPAVVPVMESLSAVAGVGRVRASTGVFVGRSEELAGLDAAVSGAGGRAVVVAVHGLGGVGKSTLAARFAESRGDRFSFVWWVTADSPAAIATGLADLAVAIAAEAAVLPAEQRVELGVRWLATHDEWLLVLDNVTTPADAAGLLERVRTGTVVITSRRGTGWGGIPTVAVDVLTAGQAVDLLHRLVRSEWPDADLAGAEALCAELGFLPLAVEQAAAYLAQNRINPTAYLDLLGRSPARMFAAAKEDGDARQTMARVWHVTLDRLADTPLAGEVLRVAAWCAPDGIPRDLLADLGEEIDVHEALGRLAAYSMITLTGTTVSVHRLVQAVTRTQDPHDPHRRPEDVAAARDTATTILSNAVAELDPRSPADWPRYQQVLPHARALLEHTTPDTDTPHTIRLLARLGHYLDSRGDPGAAVTHHARAAQSCQRLYGPDHRETLPFRGNLANAYRAAGDLDRAIPLLEAVVADRERLLGPDHPDTLTARNNLAYAYETAGDLGRATPLYEAALADGERVLGPDHRETLPFRGNLANAYRAAGDLDRAIPLYEANLAHSERVLGSDHLVTLISRNNLAYGYEAAGDLDRAIPLYEATLADRVRLLGPDHPDTLVSRNNLAYAFHVAGDSDRAIPLLEAVVADRERVLGADHPHTLDSRNNLACVCQFLGDLDRAIPLHQAVLAARERVMGSDHPNTLASRSNLASAYLATGDPDAAIPLLEAAVAARERVLGPDHWDTLAARAGLANAYWNAGDRGRAVPLLEAVVADFDRVVGPDQPITLILRGKLDRVRHS</sequence>
<accession>A0ABN0UHX6</accession>
<dbReference type="SUPFAM" id="SSF52540">
    <property type="entry name" value="P-loop containing nucleoside triphosphate hydrolases"/>
    <property type="match status" value="1"/>
</dbReference>
<comment type="caution">
    <text evidence="2">The sequence shown here is derived from an EMBL/GenBank/DDBJ whole genome shotgun (WGS) entry which is preliminary data.</text>
</comment>
<evidence type="ECO:0000259" key="1">
    <source>
        <dbReference type="Pfam" id="PF00931"/>
    </source>
</evidence>
<dbReference type="EMBL" id="BAAABU010000019">
    <property type="protein sequence ID" value="GAA0251193.1"/>
    <property type="molecule type" value="Genomic_DNA"/>
</dbReference>